<accession>A0A7J8JVC8</accession>
<evidence type="ECO:0000313" key="2">
    <source>
        <dbReference type="EMBL" id="KAF6500718.1"/>
    </source>
</evidence>
<dbReference type="Proteomes" id="UP000550707">
    <property type="component" value="Unassembled WGS sequence"/>
</dbReference>
<proteinExistence type="predicted"/>
<keyword evidence="3" id="KW-1185">Reference proteome</keyword>
<evidence type="ECO:0000313" key="3">
    <source>
        <dbReference type="Proteomes" id="UP000550707"/>
    </source>
</evidence>
<name>A0A7J8JVC8_MOLMO</name>
<dbReference type="InParanoid" id="A0A7J8JVC8"/>
<reference evidence="2 3" key="1">
    <citation type="journal article" date="2020" name="Nature">
        <title>Six reference-quality genomes reveal evolution of bat adaptations.</title>
        <authorList>
            <person name="Jebb D."/>
            <person name="Huang Z."/>
            <person name="Pippel M."/>
            <person name="Hughes G.M."/>
            <person name="Lavrichenko K."/>
            <person name="Devanna P."/>
            <person name="Winkler S."/>
            <person name="Jermiin L.S."/>
            <person name="Skirmuntt E.C."/>
            <person name="Katzourakis A."/>
            <person name="Burkitt-Gray L."/>
            <person name="Ray D.A."/>
            <person name="Sullivan K.A.M."/>
            <person name="Roscito J.G."/>
            <person name="Kirilenko B.M."/>
            <person name="Davalos L.M."/>
            <person name="Corthals A.P."/>
            <person name="Power M.L."/>
            <person name="Jones G."/>
            <person name="Ransome R.D."/>
            <person name="Dechmann D.K.N."/>
            <person name="Locatelli A.G."/>
            <person name="Puechmaille S.J."/>
            <person name="Fedrigo O."/>
            <person name="Jarvis E.D."/>
            <person name="Hiller M."/>
            <person name="Vernes S.C."/>
            <person name="Myers E.W."/>
            <person name="Teeling E.C."/>
        </authorList>
    </citation>
    <scope>NUCLEOTIDE SEQUENCE [LARGE SCALE GENOMIC DNA]</scope>
    <source>
        <strain evidence="2">MMolMol1</strain>
        <tissue evidence="2">Muscle</tissue>
    </source>
</reference>
<evidence type="ECO:0000256" key="1">
    <source>
        <dbReference type="SAM" id="MobiDB-lite"/>
    </source>
</evidence>
<dbReference type="EMBL" id="JACASF010000001">
    <property type="protein sequence ID" value="KAF6500718.1"/>
    <property type="molecule type" value="Genomic_DNA"/>
</dbReference>
<protein>
    <submittedName>
        <fullName evidence="2">Uncharacterized protein</fullName>
    </submittedName>
</protein>
<organism evidence="2 3">
    <name type="scientific">Molossus molossus</name>
    <name type="common">Pallas' mastiff bat</name>
    <name type="synonym">Vespertilio molossus</name>
    <dbReference type="NCBI Taxonomy" id="27622"/>
    <lineage>
        <taxon>Eukaryota</taxon>
        <taxon>Metazoa</taxon>
        <taxon>Chordata</taxon>
        <taxon>Craniata</taxon>
        <taxon>Vertebrata</taxon>
        <taxon>Euteleostomi</taxon>
        <taxon>Mammalia</taxon>
        <taxon>Eutheria</taxon>
        <taxon>Laurasiatheria</taxon>
        <taxon>Chiroptera</taxon>
        <taxon>Yangochiroptera</taxon>
        <taxon>Molossidae</taxon>
        <taxon>Molossus</taxon>
    </lineage>
</organism>
<feature type="region of interest" description="Disordered" evidence="1">
    <location>
        <begin position="26"/>
        <end position="63"/>
    </location>
</feature>
<dbReference type="AlphaFoldDB" id="A0A7J8JVC8"/>
<comment type="caution">
    <text evidence="2">The sequence shown here is derived from an EMBL/GenBank/DDBJ whole genome shotgun (WGS) entry which is preliminary data.</text>
</comment>
<gene>
    <name evidence="2" type="ORF">HJG59_007777</name>
</gene>
<sequence>MHLVMSACLHTHAHTQTHLVTRPRGAWDPEGTGPGVVGLQGPPRQTLAPGLCPAPSPTPSHLPSVHKEGGFCTQQGLRCVLGAEESKPLGPQGLSGLPFLKKGKNKQMAALCSSPEQGPGREAFSSTKETFLTREALRTPAARGCQRVPPRFPVRDFCTLFS</sequence>